<evidence type="ECO:0000313" key="4">
    <source>
        <dbReference type="Proteomes" id="UP000632659"/>
    </source>
</evidence>
<keyword evidence="1" id="KW-0808">Transferase</keyword>
<dbReference type="PANTHER" id="PTHR43686">
    <property type="entry name" value="SULFURTRANSFERASE-RELATED"/>
    <property type="match status" value="1"/>
</dbReference>
<sequence length="246" mass="27997">MQKMLGYMRKAIHEFDLIQNGDKIAVGVSGGKDSVVLLKGLVLLKRFIGIEYDLVAITLDPYFGGQPTDYTPVREFCEEMGVTYVLKPTRIGEIVFDIRKEKHPCSLCAKMRRGALHDAALEYGCNKVALGHHFDDVVETFMMNLFVEGRLGCFAPKSYLSTKKLWMIRPMVFAPEKEVRKAALKNNFPIVKSKCPADGQTKREEMKEFLRERERADNGFTFRMFGAMRRAGLDGWGFPEKPKQKG</sequence>
<reference evidence="3" key="1">
    <citation type="submission" date="2020-08" db="EMBL/GenBank/DDBJ databases">
        <title>Genome public.</title>
        <authorList>
            <person name="Liu C."/>
            <person name="Sun Q."/>
        </authorList>
    </citation>
    <scope>NUCLEOTIDE SEQUENCE</scope>
    <source>
        <strain evidence="3">NSJ-15</strain>
    </source>
</reference>
<dbReference type="EMBL" id="JACRTL010000001">
    <property type="protein sequence ID" value="MBC8609753.1"/>
    <property type="molecule type" value="Genomic_DNA"/>
</dbReference>
<dbReference type="InterPro" id="IPR035107">
    <property type="entry name" value="tRNA_thiolation_TtcA_Ctu1"/>
</dbReference>
<evidence type="ECO:0000259" key="2">
    <source>
        <dbReference type="Pfam" id="PF01171"/>
    </source>
</evidence>
<comment type="caution">
    <text evidence="3">The sequence shown here is derived from an EMBL/GenBank/DDBJ whole genome shotgun (WGS) entry which is preliminary data.</text>
</comment>
<keyword evidence="4" id="KW-1185">Reference proteome</keyword>
<dbReference type="InterPro" id="IPR011063">
    <property type="entry name" value="TilS/TtcA_N"/>
</dbReference>
<proteinExistence type="predicted"/>
<evidence type="ECO:0000313" key="3">
    <source>
        <dbReference type="EMBL" id="MBC8609753.1"/>
    </source>
</evidence>
<dbReference type="SUPFAM" id="SSF52402">
    <property type="entry name" value="Adenine nucleotide alpha hydrolases-like"/>
    <property type="match status" value="1"/>
</dbReference>
<dbReference type="InterPro" id="IPR014729">
    <property type="entry name" value="Rossmann-like_a/b/a_fold"/>
</dbReference>
<dbReference type="AlphaFoldDB" id="A0A8J6P2D9"/>
<dbReference type="RefSeq" id="WP_093988186.1">
    <property type="nucleotide sequence ID" value="NZ_FYDD01000003.1"/>
</dbReference>
<name>A0A8J6P2D9_9FIRM</name>
<dbReference type="Gene3D" id="3.40.50.620">
    <property type="entry name" value="HUPs"/>
    <property type="match status" value="1"/>
</dbReference>
<protein>
    <submittedName>
        <fullName evidence="3">tRNA 2-thiocytidine biosynthesis protein TtcA</fullName>
    </submittedName>
</protein>
<dbReference type="PANTHER" id="PTHR43686:SF1">
    <property type="entry name" value="AMINOTRAN_5 DOMAIN-CONTAINING PROTEIN"/>
    <property type="match status" value="1"/>
</dbReference>
<dbReference type="Pfam" id="PF01171">
    <property type="entry name" value="ATP_bind_3"/>
    <property type="match status" value="1"/>
</dbReference>
<accession>A0A8J6P2D9</accession>
<dbReference type="Proteomes" id="UP000632659">
    <property type="component" value="Unassembled WGS sequence"/>
</dbReference>
<feature type="domain" description="tRNA(Ile)-lysidine/2-thiocytidine synthase N-terminal" evidence="2">
    <location>
        <begin position="23"/>
        <end position="196"/>
    </location>
</feature>
<dbReference type="GO" id="GO:0008033">
    <property type="term" value="P:tRNA processing"/>
    <property type="evidence" value="ECO:0007669"/>
    <property type="project" value="InterPro"/>
</dbReference>
<evidence type="ECO:0000256" key="1">
    <source>
        <dbReference type="ARBA" id="ARBA00022679"/>
    </source>
</evidence>
<dbReference type="PIRSF" id="PIRSF004976">
    <property type="entry name" value="ATPase_YdaO"/>
    <property type="match status" value="1"/>
</dbReference>
<dbReference type="GO" id="GO:0016740">
    <property type="term" value="F:transferase activity"/>
    <property type="evidence" value="ECO:0007669"/>
    <property type="project" value="UniProtKB-KW"/>
</dbReference>
<organism evidence="3 4">
    <name type="scientific">Massiliimalia timonensis</name>
    <dbReference type="NCBI Taxonomy" id="1987501"/>
    <lineage>
        <taxon>Bacteria</taxon>
        <taxon>Bacillati</taxon>
        <taxon>Bacillota</taxon>
        <taxon>Clostridia</taxon>
        <taxon>Eubacteriales</taxon>
        <taxon>Oscillospiraceae</taxon>
        <taxon>Massiliimalia</taxon>
    </lineage>
</organism>
<gene>
    <name evidence="3" type="ORF">H8702_01280</name>
</gene>
<dbReference type="CDD" id="cd24138">
    <property type="entry name" value="TtcA-like"/>
    <property type="match status" value="1"/>
</dbReference>
<dbReference type="OrthoDB" id="9801054at2"/>